<dbReference type="Proteomes" id="UP000283255">
    <property type="component" value="Unassembled WGS sequence"/>
</dbReference>
<keyword evidence="3" id="KW-1185">Reference proteome</keyword>
<protein>
    <submittedName>
        <fullName evidence="2">META domain-containing protein</fullName>
    </submittedName>
</protein>
<dbReference type="InterPro" id="IPR038670">
    <property type="entry name" value="HslJ-like_sf"/>
</dbReference>
<evidence type="ECO:0000313" key="3">
    <source>
        <dbReference type="Proteomes" id="UP000283255"/>
    </source>
</evidence>
<dbReference type="InterPro" id="IPR053147">
    <property type="entry name" value="Hsp_HslJ-like"/>
</dbReference>
<accession>A0A418YA74</accession>
<gene>
    <name evidence="2" type="ORF">D1Z90_18405</name>
</gene>
<sequence>MKYLTAVTALTATLYLSACQSDEQDSSTPPTAHAALTEIPAGDWLLVQKAQQRFSGEEQPQFVVNADEIVGSDGCNRVKGNYQIVQGRFSSELMGTRKACEPSKMALANAFNQLMTDSQVTLVQQDLVFSGEEEWRFRLRQPQESAADSQGHGPDSGTLESIGALVWQEKYQQATKEAFWLASQNGAPAPLSTISMNDAASLYLINEHSFMALSDALYAGVKRKHNSLSTAQWQKAWINAPQDGSLQQWADFVQQQVAP</sequence>
<evidence type="ECO:0000259" key="1">
    <source>
        <dbReference type="Pfam" id="PF03724"/>
    </source>
</evidence>
<organism evidence="2 3">
    <name type="scientific">Motilimonas pumila</name>
    <dbReference type="NCBI Taxonomy" id="2303987"/>
    <lineage>
        <taxon>Bacteria</taxon>
        <taxon>Pseudomonadati</taxon>
        <taxon>Pseudomonadota</taxon>
        <taxon>Gammaproteobacteria</taxon>
        <taxon>Alteromonadales</taxon>
        <taxon>Alteromonadales genera incertae sedis</taxon>
        <taxon>Motilimonas</taxon>
    </lineage>
</organism>
<dbReference type="Gene3D" id="2.40.128.270">
    <property type="match status" value="1"/>
</dbReference>
<dbReference type="AlphaFoldDB" id="A0A418YA74"/>
<dbReference type="PANTHER" id="PTHR35535:SF1">
    <property type="entry name" value="HEAT SHOCK PROTEIN HSLJ"/>
    <property type="match status" value="1"/>
</dbReference>
<dbReference type="InterPro" id="IPR005184">
    <property type="entry name" value="DUF306_Meta_HslJ"/>
</dbReference>
<dbReference type="OrthoDB" id="5348860at2"/>
<dbReference type="Pfam" id="PF03724">
    <property type="entry name" value="META"/>
    <property type="match status" value="1"/>
</dbReference>
<name>A0A418YA74_9GAMM</name>
<dbReference type="PANTHER" id="PTHR35535">
    <property type="entry name" value="HEAT SHOCK PROTEIN HSLJ"/>
    <property type="match status" value="1"/>
</dbReference>
<feature type="domain" description="DUF306" evidence="1">
    <location>
        <begin position="39"/>
        <end position="128"/>
    </location>
</feature>
<dbReference type="EMBL" id="QZCH01000036">
    <property type="protein sequence ID" value="RJG39184.1"/>
    <property type="molecule type" value="Genomic_DNA"/>
</dbReference>
<comment type="caution">
    <text evidence="2">The sequence shown here is derived from an EMBL/GenBank/DDBJ whole genome shotgun (WGS) entry which is preliminary data.</text>
</comment>
<proteinExistence type="predicted"/>
<reference evidence="2 3" key="2">
    <citation type="submission" date="2019-01" db="EMBL/GenBank/DDBJ databases">
        <title>Motilimonas pumilus sp. nov., isolated from the gut of sea cucumber (Apostichopus japonicus).</title>
        <authorList>
            <person name="Wang F.-Q."/>
            <person name="Ren L.-H."/>
            <person name="Lin Y.-W."/>
            <person name="Sun G.-H."/>
            <person name="Du Z.-J."/>
            <person name="Zhao J.-X."/>
            <person name="Liu X.-J."/>
            <person name="Liu L.-J."/>
        </authorList>
    </citation>
    <scope>NUCLEOTIDE SEQUENCE [LARGE SCALE GENOMIC DNA]</scope>
    <source>
        <strain evidence="2 3">PLHSC7-2</strain>
    </source>
</reference>
<reference evidence="2 3" key="1">
    <citation type="submission" date="2018-09" db="EMBL/GenBank/DDBJ databases">
        <authorList>
            <person name="Wang F."/>
        </authorList>
    </citation>
    <scope>NUCLEOTIDE SEQUENCE [LARGE SCALE GENOMIC DNA]</scope>
    <source>
        <strain evidence="2 3">PLHSC7-2</strain>
    </source>
</reference>
<evidence type="ECO:0000313" key="2">
    <source>
        <dbReference type="EMBL" id="RJG39184.1"/>
    </source>
</evidence>
<dbReference type="RefSeq" id="WP_119912266.1">
    <property type="nucleotide sequence ID" value="NZ_QZCH01000036.1"/>
</dbReference>